<dbReference type="CDD" id="cd00571">
    <property type="entry name" value="UreE"/>
    <property type="match status" value="1"/>
</dbReference>
<dbReference type="PIRSF" id="PIRSF036402">
    <property type="entry name" value="Ureas_acces_UreE"/>
    <property type="match status" value="1"/>
</dbReference>
<dbReference type="Pfam" id="PF02814">
    <property type="entry name" value="UreE_N"/>
    <property type="match status" value="1"/>
</dbReference>
<dbReference type="EMBL" id="HG794546">
    <property type="protein sequence ID" value="CDK99241.1"/>
    <property type="molecule type" value="Genomic_DNA"/>
</dbReference>
<evidence type="ECO:0000256" key="2">
    <source>
        <dbReference type="ARBA" id="ARBA00022490"/>
    </source>
</evidence>
<gene>
    <name evidence="5 7" type="primary">ureE</name>
    <name evidence="7" type="ordered locus">MGMSRv2__2026</name>
</gene>
<comment type="subcellular location">
    <subcellularLocation>
        <location evidence="1 5">Cytoplasm</location>
    </subcellularLocation>
</comment>
<dbReference type="Pfam" id="PF05194">
    <property type="entry name" value="UreE_C"/>
    <property type="match status" value="1"/>
</dbReference>
<dbReference type="KEGG" id="mgy:MGMSRv2__2026"/>
<dbReference type="GO" id="GO:0051082">
    <property type="term" value="F:unfolded protein binding"/>
    <property type="evidence" value="ECO:0007669"/>
    <property type="project" value="UniProtKB-UniRule"/>
</dbReference>
<dbReference type="STRING" id="1430440.MGMSRv2__2026"/>
<name>V6F4L1_MAGGM</name>
<dbReference type="eggNOG" id="COG2371">
    <property type="taxonomic scope" value="Bacteria"/>
</dbReference>
<dbReference type="InterPro" id="IPR012406">
    <property type="entry name" value="UreE"/>
</dbReference>
<dbReference type="GO" id="GO:0019627">
    <property type="term" value="P:urea metabolic process"/>
    <property type="evidence" value="ECO:0007669"/>
    <property type="project" value="InterPro"/>
</dbReference>
<dbReference type="AlphaFoldDB" id="V6F4L1"/>
<feature type="domain" description="UreE urease accessory N-terminal" evidence="6">
    <location>
        <begin position="3"/>
        <end position="68"/>
    </location>
</feature>
<keyword evidence="4 5" id="KW-0143">Chaperone</keyword>
<comment type="similarity">
    <text evidence="5">Belongs to the UreE family.</text>
</comment>
<evidence type="ECO:0000256" key="5">
    <source>
        <dbReference type="HAMAP-Rule" id="MF_00822"/>
    </source>
</evidence>
<dbReference type="Proteomes" id="UP000018922">
    <property type="component" value="Chromosome I"/>
</dbReference>
<dbReference type="InterPro" id="IPR004029">
    <property type="entry name" value="UreE_N"/>
</dbReference>
<evidence type="ECO:0000313" key="7">
    <source>
        <dbReference type="EMBL" id="CDK99241.1"/>
    </source>
</evidence>
<dbReference type="SUPFAM" id="SSF69737">
    <property type="entry name" value="Urease metallochaperone UreE, C-terminal domain"/>
    <property type="match status" value="1"/>
</dbReference>
<dbReference type="HAMAP" id="MF_00822">
    <property type="entry name" value="UreE"/>
    <property type="match status" value="1"/>
</dbReference>
<dbReference type="InterPro" id="IPR036118">
    <property type="entry name" value="UreE_N_sf"/>
</dbReference>
<dbReference type="GO" id="GO:0006457">
    <property type="term" value="P:protein folding"/>
    <property type="evidence" value="ECO:0007669"/>
    <property type="project" value="InterPro"/>
</dbReference>
<comment type="function">
    <text evidence="5">Involved in urease metallocenter assembly. Binds nickel. Probably functions as a nickel donor during metallocenter assembly.</text>
</comment>
<reference evidence="7 8" key="1">
    <citation type="journal article" date="2014" name="Genome Announc.">
        <title>Complete genome sequence of Magnetospirillum gryphiswaldense MSR-1.</title>
        <authorList>
            <person name="Wang X."/>
            <person name="Wang Q."/>
            <person name="Zhang W."/>
            <person name="Wang Y."/>
            <person name="Li L."/>
            <person name="Wen T."/>
            <person name="Zhang T."/>
            <person name="Zhang Y."/>
            <person name="Xu J."/>
            <person name="Hu J."/>
            <person name="Li S."/>
            <person name="Liu L."/>
            <person name="Liu J."/>
            <person name="Jiang W."/>
            <person name="Tian J."/>
            <person name="Li Y."/>
            <person name="Schuler D."/>
            <person name="Wang L."/>
            <person name="Li J."/>
        </authorList>
    </citation>
    <scope>NUCLEOTIDE SEQUENCE [LARGE SCALE GENOMIC DNA]</scope>
    <source>
        <strain evidence="8">DSM 6361 / JCM 21280 / NBRC 15271 / MSR-1</strain>
    </source>
</reference>
<evidence type="ECO:0000256" key="4">
    <source>
        <dbReference type="ARBA" id="ARBA00023186"/>
    </source>
</evidence>
<evidence type="ECO:0000313" key="8">
    <source>
        <dbReference type="Proteomes" id="UP000018922"/>
    </source>
</evidence>
<dbReference type="GO" id="GO:0005737">
    <property type="term" value="C:cytoplasm"/>
    <property type="evidence" value="ECO:0007669"/>
    <property type="project" value="UniProtKB-SubCell"/>
</dbReference>
<dbReference type="HOGENOM" id="CLU_093757_1_0_5"/>
<organism evidence="7 8">
    <name type="scientific">Magnetospirillum gryphiswaldense (strain DSM 6361 / JCM 21280 / NBRC 15271 / MSR-1)</name>
    <dbReference type="NCBI Taxonomy" id="431944"/>
    <lineage>
        <taxon>Bacteria</taxon>
        <taxon>Pseudomonadati</taxon>
        <taxon>Pseudomonadota</taxon>
        <taxon>Alphaproteobacteria</taxon>
        <taxon>Rhodospirillales</taxon>
        <taxon>Rhodospirillaceae</taxon>
        <taxon>Magnetospirillum</taxon>
    </lineage>
</organism>
<keyword evidence="2 5" id="KW-0963">Cytoplasm</keyword>
<evidence type="ECO:0000256" key="1">
    <source>
        <dbReference type="ARBA" id="ARBA00004496"/>
    </source>
</evidence>
<evidence type="ECO:0000256" key="3">
    <source>
        <dbReference type="ARBA" id="ARBA00022596"/>
    </source>
</evidence>
<dbReference type="SMART" id="SM00988">
    <property type="entry name" value="UreE_N"/>
    <property type="match status" value="1"/>
</dbReference>
<protein>
    <recommendedName>
        <fullName evidence="5">Urease accessory protein UreE</fullName>
    </recommendedName>
</protein>
<dbReference type="GO" id="GO:0065003">
    <property type="term" value="P:protein-containing complex assembly"/>
    <property type="evidence" value="ECO:0007669"/>
    <property type="project" value="InterPro"/>
</dbReference>
<keyword evidence="8" id="KW-1185">Reference proteome</keyword>
<dbReference type="SUPFAM" id="SSF69287">
    <property type="entry name" value="Urease metallochaperone UreE, N-terminal domain"/>
    <property type="match status" value="1"/>
</dbReference>
<keyword evidence="3 5" id="KW-0533">Nickel</keyword>
<accession>V6F4L1</accession>
<dbReference type="Gene3D" id="2.60.260.20">
    <property type="entry name" value="Urease metallochaperone UreE, N-terminal domain"/>
    <property type="match status" value="1"/>
</dbReference>
<evidence type="ECO:0000259" key="6">
    <source>
        <dbReference type="SMART" id="SM00988"/>
    </source>
</evidence>
<proteinExistence type="inferred from homology"/>
<dbReference type="GO" id="GO:0016151">
    <property type="term" value="F:nickel cation binding"/>
    <property type="evidence" value="ECO:0007669"/>
    <property type="project" value="UniProtKB-UniRule"/>
</dbReference>
<dbReference type="InterPro" id="IPR007864">
    <property type="entry name" value="UreE_C_dom"/>
</dbReference>
<dbReference type="Gene3D" id="3.30.70.790">
    <property type="entry name" value="UreE, C-terminal domain"/>
    <property type="match status" value="1"/>
</dbReference>
<sequence length="159" mass="17457">MTRAVALHPAGTWPRSTEAGTVTLAAADRHRRRVMLTGDDGAPFLLDLPRAQQMKDGDGLELDIGGFIRVVAAPEEVIDISCRTEAELARISWHIGNRHVPVQILPNRVLRVGMDHVLMTLLDGQGVQAWRRRAPFQPEPGAYDPHGLIDAPAPVVRRA</sequence>